<dbReference type="Pfam" id="PF13715">
    <property type="entry name" value="CarbopepD_reg_2"/>
    <property type="match status" value="1"/>
</dbReference>
<dbReference type="InterPro" id="IPR008969">
    <property type="entry name" value="CarboxyPept-like_regulatory"/>
</dbReference>
<dbReference type="Gene3D" id="2.170.130.10">
    <property type="entry name" value="TonB-dependent receptor, plug domain"/>
    <property type="match status" value="1"/>
</dbReference>
<dbReference type="OrthoDB" id="9768177at2"/>
<evidence type="ECO:0000313" key="10">
    <source>
        <dbReference type="EMBL" id="SHF24954.1"/>
    </source>
</evidence>
<dbReference type="EMBL" id="FQUU01000008">
    <property type="protein sequence ID" value="SHF24954.1"/>
    <property type="molecule type" value="Genomic_DNA"/>
</dbReference>
<keyword evidence="6 7" id="KW-0998">Cell outer membrane</keyword>
<dbReference type="SUPFAM" id="SSF49464">
    <property type="entry name" value="Carboxypeptidase regulatory domain-like"/>
    <property type="match status" value="1"/>
</dbReference>
<evidence type="ECO:0000256" key="4">
    <source>
        <dbReference type="ARBA" id="ARBA00022692"/>
    </source>
</evidence>
<evidence type="ECO:0000256" key="2">
    <source>
        <dbReference type="ARBA" id="ARBA00022448"/>
    </source>
</evidence>
<feature type="domain" description="TonB-dependent receptor plug" evidence="9">
    <location>
        <begin position="118"/>
        <end position="245"/>
    </location>
</feature>
<dbReference type="Pfam" id="PF07715">
    <property type="entry name" value="Plug"/>
    <property type="match status" value="1"/>
</dbReference>
<protein>
    <submittedName>
        <fullName evidence="10">Iron complex outermembrane recepter protein</fullName>
    </submittedName>
</protein>
<proteinExistence type="inferred from homology"/>
<dbReference type="InterPro" id="IPR039426">
    <property type="entry name" value="TonB-dep_rcpt-like"/>
</dbReference>
<dbReference type="PROSITE" id="PS52016">
    <property type="entry name" value="TONB_DEPENDENT_REC_3"/>
    <property type="match status" value="1"/>
</dbReference>
<evidence type="ECO:0000256" key="8">
    <source>
        <dbReference type="SAM" id="SignalP"/>
    </source>
</evidence>
<dbReference type="SUPFAM" id="SSF56935">
    <property type="entry name" value="Porins"/>
    <property type="match status" value="1"/>
</dbReference>
<evidence type="ECO:0000256" key="7">
    <source>
        <dbReference type="PROSITE-ProRule" id="PRU01360"/>
    </source>
</evidence>
<dbReference type="RefSeq" id="WP_072835312.1">
    <property type="nucleotide sequence ID" value="NZ_FQUU01000008.1"/>
</dbReference>
<comment type="subcellular location">
    <subcellularLocation>
        <location evidence="1 7">Cell outer membrane</location>
        <topology evidence="1 7">Multi-pass membrane protein</topology>
    </subcellularLocation>
</comment>
<feature type="chain" id="PRO_5013245735" evidence="8">
    <location>
        <begin position="26"/>
        <end position="1001"/>
    </location>
</feature>
<accession>A0A1M5A3Z9</accession>
<keyword evidence="5 7" id="KW-0472">Membrane</keyword>
<dbReference type="InterPro" id="IPR037066">
    <property type="entry name" value="Plug_dom_sf"/>
</dbReference>
<dbReference type="Gene3D" id="2.60.40.1120">
    <property type="entry name" value="Carboxypeptidase-like, regulatory domain"/>
    <property type="match status" value="1"/>
</dbReference>
<evidence type="ECO:0000256" key="1">
    <source>
        <dbReference type="ARBA" id="ARBA00004571"/>
    </source>
</evidence>
<evidence type="ECO:0000256" key="5">
    <source>
        <dbReference type="ARBA" id="ARBA00023136"/>
    </source>
</evidence>
<dbReference type="InterPro" id="IPR023996">
    <property type="entry name" value="TonB-dep_OMP_SusC/RagA"/>
</dbReference>
<sequence>MRKLKIVKLTTYVVAFLLFLTPAFAQNRTVSGTVTDQAGKGIPGVTVSVKGTNTSTQTDATGVYRIIAADNATLVFTSVGYGASELKVDGRSSIDASLSPSNDNLSEVVVIGYGTARKKDLTGAVSTVTEKNFNKGVYTSPDQLIQGKVSGVQITNNSGTPGGASTIKIRGNSALTGSGNPLFVVDGVALDGRSARPGLGDLGVGGSNPGTNPLNFLNPSDIASIDVLKDASATAIYGSRAAYGVVIITTKRGQSGQPRIDFGTSIGFSNVMKKIEVLDASQFRQALTYYGLTNANDKGGNVNAFDEITRRGVVQNYNVGISGGTENARFRLSLGALNQEGIVRKTGIKKYTANFNAQLKFLESRNLGLDINIIPSQYQEAIAPISNNAGSRGSLIGNALQWNPTEALIVKNSRGQDSLNVVRGGDLINPLALQRAFDDNSRVTTILASISPYFKFTNWLEYRFLYSINYGTGTRRTSLQNFINFNDVLDIGRARIAGAELTTQQLTHTLNFNRALTSSLHLNAVIGYEYTKYGNKGYDMGGYGQATDPGGFGNYGLDYTNYIQYSNPTNRTISSFVDPNSELQSYFARTVFNLQDKYLLTATIRRDGSSKFGASSRYGNFPSFGAAWIVSKEDFFPHNDVLNTLKFRAGWGKTGNQEFPAGSAVARWSFNNGGGLNPNNAFNDQLGWQTDKQWNIGFDLGLLNDRVSVVVDYFNKNTSKLLFPSEPAQPAAPGGTVKWVNLDGNIINKGLEAAVNASIVQQKDFSWDFGANATFMTNKVTGLSSSINTGGLSGQGSSGTTIEVIRNNLPINAFFTRQYLGIDKATGLASYTEGGDVLYFVGNPNPKTLLGLSTTVRFQKLTLSANANGAFGHQIYNETLNNVINVGSINNGKNIALSVYQNPVKESFANPVTASSRFLESGNYLKLTNATLSYALGNVGRIFKGINVYVTGQNLFVITKFSGFDPEVNVDKNVNGVPSVGIEYIPYPSARTVTFGVNFSL</sequence>
<dbReference type="InterPro" id="IPR012910">
    <property type="entry name" value="Plug_dom"/>
</dbReference>
<gene>
    <name evidence="10" type="ORF">SAMN02745131_02123</name>
</gene>
<keyword evidence="3 7" id="KW-1134">Transmembrane beta strand</keyword>
<evidence type="ECO:0000259" key="9">
    <source>
        <dbReference type="Pfam" id="PF07715"/>
    </source>
</evidence>
<reference evidence="10 11" key="1">
    <citation type="submission" date="2016-11" db="EMBL/GenBank/DDBJ databases">
        <authorList>
            <person name="Jaros S."/>
            <person name="Januszkiewicz K."/>
            <person name="Wedrychowicz H."/>
        </authorList>
    </citation>
    <scope>NUCLEOTIDE SEQUENCE [LARGE SCALE GENOMIC DNA]</scope>
    <source>
        <strain evidence="10 11">DSM 18119</strain>
    </source>
</reference>
<dbReference type="InterPro" id="IPR036942">
    <property type="entry name" value="Beta-barrel_TonB_sf"/>
</dbReference>
<dbReference type="Gene3D" id="2.40.170.20">
    <property type="entry name" value="TonB-dependent receptor, beta-barrel domain"/>
    <property type="match status" value="1"/>
</dbReference>
<keyword evidence="2 7" id="KW-0813">Transport</keyword>
<dbReference type="STRING" id="1121884.SAMN02745131_02123"/>
<evidence type="ECO:0000256" key="6">
    <source>
        <dbReference type="ARBA" id="ARBA00023237"/>
    </source>
</evidence>
<keyword evidence="4 7" id="KW-0812">Transmembrane</keyword>
<evidence type="ECO:0000256" key="3">
    <source>
        <dbReference type="ARBA" id="ARBA00022452"/>
    </source>
</evidence>
<dbReference type="NCBIfam" id="TIGR04057">
    <property type="entry name" value="SusC_RagA_signa"/>
    <property type="match status" value="1"/>
</dbReference>
<organism evidence="10 11">
    <name type="scientific">Flavisolibacter ginsengisoli DSM 18119</name>
    <dbReference type="NCBI Taxonomy" id="1121884"/>
    <lineage>
        <taxon>Bacteria</taxon>
        <taxon>Pseudomonadati</taxon>
        <taxon>Bacteroidota</taxon>
        <taxon>Chitinophagia</taxon>
        <taxon>Chitinophagales</taxon>
        <taxon>Chitinophagaceae</taxon>
        <taxon>Flavisolibacter</taxon>
    </lineage>
</organism>
<keyword evidence="11" id="KW-1185">Reference proteome</keyword>
<name>A0A1M5A3Z9_9BACT</name>
<dbReference type="Proteomes" id="UP000184048">
    <property type="component" value="Unassembled WGS sequence"/>
</dbReference>
<dbReference type="InterPro" id="IPR023997">
    <property type="entry name" value="TonB-dep_OMP_SusC/RagA_CS"/>
</dbReference>
<feature type="signal peptide" evidence="8">
    <location>
        <begin position="1"/>
        <end position="25"/>
    </location>
</feature>
<dbReference type="GO" id="GO:0009279">
    <property type="term" value="C:cell outer membrane"/>
    <property type="evidence" value="ECO:0007669"/>
    <property type="project" value="UniProtKB-SubCell"/>
</dbReference>
<dbReference type="NCBIfam" id="TIGR04056">
    <property type="entry name" value="OMP_RagA_SusC"/>
    <property type="match status" value="1"/>
</dbReference>
<evidence type="ECO:0000313" key="11">
    <source>
        <dbReference type="Proteomes" id="UP000184048"/>
    </source>
</evidence>
<comment type="similarity">
    <text evidence="7">Belongs to the TonB-dependent receptor family.</text>
</comment>
<dbReference type="AlphaFoldDB" id="A0A1M5A3Z9"/>
<keyword evidence="8" id="KW-0732">Signal</keyword>